<dbReference type="OMA" id="QNCTFHT"/>
<dbReference type="GO" id="GO:0046636">
    <property type="term" value="P:negative regulation of alpha-beta T cell activation"/>
    <property type="evidence" value="ECO:0007669"/>
    <property type="project" value="TreeGrafter"/>
</dbReference>
<reference evidence="5" key="1">
    <citation type="submission" date="2011-10" db="EMBL/GenBank/DDBJ databases">
        <authorList>
            <consortium name="Soft-shell Turtle Genome Consortium"/>
        </authorList>
    </citation>
    <scope>NUCLEOTIDE SEQUENCE [LARGE SCALE GENOMIC DNA]</scope>
    <source>
        <strain evidence="5">Daiwa-1</strain>
    </source>
</reference>
<feature type="signal peptide" evidence="2">
    <location>
        <begin position="1"/>
        <end position="25"/>
    </location>
</feature>
<evidence type="ECO:0000313" key="5">
    <source>
        <dbReference type="Proteomes" id="UP000007267"/>
    </source>
</evidence>
<reference evidence="4" key="4">
    <citation type="submission" date="2025-09" db="UniProtKB">
        <authorList>
            <consortium name="Ensembl"/>
        </authorList>
    </citation>
    <scope>IDENTIFICATION</scope>
</reference>
<dbReference type="eggNOG" id="ENOG502QWBS">
    <property type="taxonomic scope" value="Eukaryota"/>
</dbReference>
<dbReference type="AlphaFoldDB" id="K7G1D2"/>
<dbReference type="InterPro" id="IPR007110">
    <property type="entry name" value="Ig-like_dom"/>
</dbReference>
<dbReference type="GeneTree" id="ENSGT00940000163216"/>
<dbReference type="PANTHER" id="PTHR44819:SF1">
    <property type="entry name" value="V-TYPE IMMUNOGLOBULIN DOMAIN-CONTAINING SUPPRESSOR OF T-CELL ACTIVATION"/>
    <property type="match status" value="1"/>
</dbReference>
<dbReference type="InterPro" id="IPR042473">
    <property type="entry name" value="VISTA"/>
</dbReference>
<reference evidence="4" key="3">
    <citation type="submission" date="2025-08" db="UniProtKB">
        <authorList>
            <consortium name="Ensembl"/>
        </authorList>
    </citation>
    <scope>IDENTIFICATION</scope>
</reference>
<keyword evidence="1" id="KW-0472">Membrane</keyword>
<dbReference type="GO" id="GO:0050776">
    <property type="term" value="P:regulation of immune response"/>
    <property type="evidence" value="ECO:0007669"/>
    <property type="project" value="InterPro"/>
</dbReference>
<feature type="domain" description="Ig-like" evidence="3">
    <location>
        <begin position="39"/>
        <end position="162"/>
    </location>
</feature>
<accession>K7G1D2</accession>
<dbReference type="STRING" id="13735.ENSPSIP00000014093"/>
<dbReference type="Proteomes" id="UP000007267">
    <property type="component" value="Unassembled WGS sequence"/>
</dbReference>
<dbReference type="SMART" id="SM00409">
    <property type="entry name" value="IG"/>
    <property type="match status" value="1"/>
</dbReference>
<dbReference type="GO" id="GO:0005886">
    <property type="term" value="C:plasma membrane"/>
    <property type="evidence" value="ECO:0007669"/>
    <property type="project" value="TreeGrafter"/>
</dbReference>
<reference evidence="5" key="2">
    <citation type="journal article" date="2013" name="Nat. Genet.">
        <title>The draft genomes of soft-shell turtle and green sea turtle yield insights into the development and evolution of the turtle-specific body plan.</title>
        <authorList>
            <person name="Wang Z."/>
            <person name="Pascual-Anaya J."/>
            <person name="Zadissa A."/>
            <person name="Li W."/>
            <person name="Niimura Y."/>
            <person name="Huang Z."/>
            <person name="Li C."/>
            <person name="White S."/>
            <person name="Xiong Z."/>
            <person name="Fang D."/>
            <person name="Wang B."/>
            <person name="Ming Y."/>
            <person name="Chen Y."/>
            <person name="Zheng Y."/>
            <person name="Kuraku S."/>
            <person name="Pignatelli M."/>
            <person name="Herrero J."/>
            <person name="Beal K."/>
            <person name="Nozawa M."/>
            <person name="Li Q."/>
            <person name="Wang J."/>
            <person name="Zhang H."/>
            <person name="Yu L."/>
            <person name="Shigenobu S."/>
            <person name="Wang J."/>
            <person name="Liu J."/>
            <person name="Flicek P."/>
            <person name="Searle S."/>
            <person name="Wang J."/>
            <person name="Kuratani S."/>
            <person name="Yin Y."/>
            <person name="Aken B."/>
            <person name="Zhang G."/>
            <person name="Irie N."/>
        </authorList>
    </citation>
    <scope>NUCLEOTIDE SEQUENCE [LARGE SCALE GENOMIC DNA]</scope>
    <source>
        <strain evidence="5">Daiwa-1</strain>
    </source>
</reference>
<name>K7G1D2_PELSI</name>
<keyword evidence="1" id="KW-0812">Transmembrane</keyword>
<evidence type="ECO:0000259" key="3">
    <source>
        <dbReference type="PROSITE" id="PS50835"/>
    </source>
</evidence>
<evidence type="ECO:0000313" key="4">
    <source>
        <dbReference type="Ensembl" id="ENSPSIP00000014093.1"/>
    </source>
</evidence>
<keyword evidence="2" id="KW-0732">Signal</keyword>
<dbReference type="PROSITE" id="PS50835">
    <property type="entry name" value="IG_LIKE"/>
    <property type="match status" value="1"/>
</dbReference>
<dbReference type="InterPro" id="IPR013783">
    <property type="entry name" value="Ig-like_fold"/>
</dbReference>
<sequence>MDSTWKGWLLLTTFYLAFYQEQTTAFTITTPYSLYVCPEGQNVTLTCKLTGSLSAPHDLLYKIWYFSSNRDQSCSEKQHIRNISERDLHHELGRHHGTHSNVTEKYFHGERANYHGLETTSDHHGTFHIIIKNLTLQDSGNYCCYVVDTKKEHGKLHTTQVSHGFMELRIQKAREAFPNCTFHLGASKEKENFTAAALATGACIVGILCLPLILILIYKQRQTVNNRRAHELVRMESNAQGIENPVFEAVPSTNTESRPKLQMTYIASRQPSESGRHLLSEPNTPLSPPGTGDCFFPTLEPVPDSPNFMNA</sequence>
<dbReference type="InterPro" id="IPR036179">
    <property type="entry name" value="Ig-like_dom_sf"/>
</dbReference>
<dbReference type="Gene3D" id="2.60.40.10">
    <property type="entry name" value="Immunoglobulins"/>
    <property type="match status" value="1"/>
</dbReference>
<feature type="transmembrane region" description="Helical" evidence="1">
    <location>
        <begin position="193"/>
        <end position="218"/>
    </location>
</feature>
<dbReference type="EMBL" id="AGCU01074971">
    <property type="status" value="NOT_ANNOTATED_CDS"/>
    <property type="molecule type" value="Genomic_DNA"/>
</dbReference>
<keyword evidence="5" id="KW-1185">Reference proteome</keyword>
<dbReference type="Pfam" id="PF07686">
    <property type="entry name" value="V-set"/>
    <property type="match status" value="1"/>
</dbReference>
<keyword evidence="1" id="KW-1133">Transmembrane helix</keyword>
<dbReference type="SUPFAM" id="SSF48726">
    <property type="entry name" value="Immunoglobulin"/>
    <property type="match status" value="1"/>
</dbReference>
<evidence type="ECO:0000256" key="2">
    <source>
        <dbReference type="SAM" id="SignalP"/>
    </source>
</evidence>
<organism evidence="4 5">
    <name type="scientific">Pelodiscus sinensis</name>
    <name type="common">Chinese softshell turtle</name>
    <name type="synonym">Trionyx sinensis</name>
    <dbReference type="NCBI Taxonomy" id="13735"/>
    <lineage>
        <taxon>Eukaryota</taxon>
        <taxon>Metazoa</taxon>
        <taxon>Chordata</taxon>
        <taxon>Craniata</taxon>
        <taxon>Vertebrata</taxon>
        <taxon>Euteleostomi</taxon>
        <taxon>Archelosauria</taxon>
        <taxon>Testudinata</taxon>
        <taxon>Testudines</taxon>
        <taxon>Cryptodira</taxon>
        <taxon>Trionychia</taxon>
        <taxon>Trionychidae</taxon>
        <taxon>Pelodiscus</taxon>
    </lineage>
</organism>
<feature type="chain" id="PRO_5003902410" evidence="2">
    <location>
        <begin position="26"/>
        <end position="311"/>
    </location>
</feature>
<dbReference type="EMBL" id="AGCU01074970">
    <property type="status" value="NOT_ANNOTATED_CDS"/>
    <property type="molecule type" value="Genomic_DNA"/>
</dbReference>
<evidence type="ECO:0000256" key="1">
    <source>
        <dbReference type="SAM" id="Phobius"/>
    </source>
</evidence>
<proteinExistence type="predicted"/>
<protein>
    <submittedName>
        <fullName evidence="4">V-set immunoregulatory receptor</fullName>
    </submittedName>
</protein>
<dbReference type="Ensembl" id="ENSPSIT00000014158.1">
    <property type="protein sequence ID" value="ENSPSIP00000014093.1"/>
    <property type="gene ID" value="ENSPSIG00000012608.1"/>
</dbReference>
<dbReference type="PANTHER" id="PTHR44819">
    <property type="entry name" value="V-TYPE IMMUNOGLOBULIN DOMAIN-CONTAINING SUPPRESSOR OF T-CELL ACTIVATION"/>
    <property type="match status" value="1"/>
</dbReference>
<dbReference type="HOGENOM" id="CLU_078121_0_0_1"/>
<dbReference type="InterPro" id="IPR003599">
    <property type="entry name" value="Ig_sub"/>
</dbReference>
<dbReference type="InterPro" id="IPR013106">
    <property type="entry name" value="Ig_V-set"/>
</dbReference>